<keyword evidence="2" id="KW-1185">Reference proteome</keyword>
<proteinExistence type="predicted"/>
<dbReference type="AlphaFoldDB" id="A0A9J6FA62"/>
<name>A0A9J6FA62_HAELO</name>
<protein>
    <submittedName>
        <fullName evidence="1">Uncharacterized protein</fullName>
    </submittedName>
</protein>
<organism evidence="1 2">
    <name type="scientific">Haemaphysalis longicornis</name>
    <name type="common">Bush tick</name>
    <dbReference type="NCBI Taxonomy" id="44386"/>
    <lineage>
        <taxon>Eukaryota</taxon>
        <taxon>Metazoa</taxon>
        <taxon>Ecdysozoa</taxon>
        <taxon>Arthropoda</taxon>
        <taxon>Chelicerata</taxon>
        <taxon>Arachnida</taxon>
        <taxon>Acari</taxon>
        <taxon>Parasitiformes</taxon>
        <taxon>Ixodida</taxon>
        <taxon>Ixodoidea</taxon>
        <taxon>Ixodidae</taxon>
        <taxon>Haemaphysalinae</taxon>
        <taxon>Haemaphysalis</taxon>
    </lineage>
</organism>
<comment type="caution">
    <text evidence="1">The sequence shown here is derived from an EMBL/GenBank/DDBJ whole genome shotgun (WGS) entry which is preliminary data.</text>
</comment>
<dbReference type="OrthoDB" id="2407789at2759"/>
<gene>
    <name evidence="1" type="ORF">HPB48_013689</name>
</gene>
<evidence type="ECO:0000313" key="2">
    <source>
        <dbReference type="Proteomes" id="UP000821853"/>
    </source>
</evidence>
<dbReference type="VEuPathDB" id="VectorBase:HLOH_060862"/>
<reference evidence="1 2" key="1">
    <citation type="journal article" date="2020" name="Cell">
        <title>Large-Scale Comparative Analyses of Tick Genomes Elucidate Their Genetic Diversity and Vector Capacities.</title>
        <authorList>
            <consortium name="Tick Genome and Microbiome Consortium (TIGMIC)"/>
            <person name="Jia N."/>
            <person name="Wang J."/>
            <person name="Shi W."/>
            <person name="Du L."/>
            <person name="Sun Y."/>
            <person name="Zhan W."/>
            <person name="Jiang J.F."/>
            <person name="Wang Q."/>
            <person name="Zhang B."/>
            <person name="Ji P."/>
            <person name="Bell-Sakyi L."/>
            <person name="Cui X.M."/>
            <person name="Yuan T.T."/>
            <person name="Jiang B.G."/>
            <person name="Yang W.F."/>
            <person name="Lam T.T."/>
            <person name="Chang Q.C."/>
            <person name="Ding S.J."/>
            <person name="Wang X.J."/>
            <person name="Zhu J.G."/>
            <person name="Ruan X.D."/>
            <person name="Zhao L."/>
            <person name="Wei J.T."/>
            <person name="Ye R.Z."/>
            <person name="Que T.C."/>
            <person name="Du C.H."/>
            <person name="Zhou Y.H."/>
            <person name="Cheng J.X."/>
            <person name="Dai P.F."/>
            <person name="Guo W.B."/>
            <person name="Han X.H."/>
            <person name="Huang E.J."/>
            <person name="Li L.F."/>
            <person name="Wei W."/>
            <person name="Gao Y.C."/>
            <person name="Liu J.Z."/>
            <person name="Shao H.Z."/>
            <person name="Wang X."/>
            <person name="Wang C.C."/>
            <person name="Yang T.C."/>
            <person name="Huo Q.B."/>
            <person name="Li W."/>
            <person name="Chen H.Y."/>
            <person name="Chen S.E."/>
            <person name="Zhou L.G."/>
            <person name="Ni X.B."/>
            <person name="Tian J.H."/>
            <person name="Sheng Y."/>
            <person name="Liu T."/>
            <person name="Pan Y.S."/>
            <person name="Xia L.Y."/>
            <person name="Li J."/>
            <person name="Zhao F."/>
            <person name="Cao W.C."/>
        </authorList>
    </citation>
    <scope>NUCLEOTIDE SEQUENCE [LARGE SCALE GENOMIC DNA]</scope>
    <source>
        <strain evidence="1">HaeL-2018</strain>
    </source>
</reference>
<dbReference type="Proteomes" id="UP000821853">
    <property type="component" value="Chromosome 1"/>
</dbReference>
<evidence type="ECO:0000313" key="1">
    <source>
        <dbReference type="EMBL" id="KAH9359456.1"/>
    </source>
</evidence>
<accession>A0A9J6FA62</accession>
<sequence>MTVRTRSASRFAKQGFRSIRQMGRLAACSGDKCPAARTMPSSAQMYQQYLPDFYEHDHETI</sequence>
<dbReference type="EMBL" id="JABSTR010000001">
    <property type="protein sequence ID" value="KAH9359456.1"/>
    <property type="molecule type" value="Genomic_DNA"/>
</dbReference>